<reference evidence="1 2" key="1">
    <citation type="submission" date="2016-04" db="EMBL/GenBank/DDBJ databases">
        <authorList>
            <person name="Evans L.H."/>
            <person name="Alamgir A."/>
            <person name="Owens N."/>
            <person name="Weber N.D."/>
            <person name="Virtaneva K."/>
            <person name="Barbian K."/>
            <person name="Babar A."/>
            <person name="Rosenke K."/>
        </authorList>
    </citation>
    <scope>NUCLEOTIDE SEQUENCE [LARGE SCALE GENOMIC DNA]</scope>
    <source>
        <strain evidence="1">NIES-2108</strain>
    </source>
</reference>
<evidence type="ECO:0000313" key="1">
    <source>
        <dbReference type="EMBL" id="RCJ32619.1"/>
    </source>
</evidence>
<dbReference type="EMBL" id="LXQE01000164">
    <property type="protein sequence ID" value="RCJ32619.1"/>
    <property type="molecule type" value="Genomic_DNA"/>
</dbReference>
<protein>
    <submittedName>
        <fullName evidence="1">Uncharacterized protein</fullName>
    </submittedName>
</protein>
<name>A0A367R921_NOSPU</name>
<dbReference type="Proteomes" id="UP000252085">
    <property type="component" value="Unassembled WGS sequence"/>
</dbReference>
<organism evidence="1 2">
    <name type="scientific">Nostoc punctiforme NIES-2108</name>
    <dbReference type="NCBI Taxonomy" id="1356359"/>
    <lineage>
        <taxon>Bacteria</taxon>
        <taxon>Bacillati</taxon>
        <taxon>Cyanobacteriota</taxon>
        <taxon>Cyanophyceae</taxon>
        <taxon>Nostocales</taxon>
        <taxon>Nostocaceae</taxon>
        <taxon>Nostoc</taxon>
    </lineage>
</organism>
<evidence type="ECO:0000313" key="2">
    <source>
        <dbReference type="Proteomes" id="UP000252085"/>
    </source>
</evidence>
<proteinExistence type="predicted"/>
<accession>A0A367R921</accession>
<sequence>MQILLVSDRNFLRTSIQSTAGHLTPVEQICQGQNPQTPGSRLDLTSIAHLFQQRWRCFARLQAITSRKQRRKMLLKSSK</sequence>
<comment type="caution">
    <text evidence="1">The sequence shown here is derived from an EMBL/GenBank/DDBJ whole genome shotgun (WGS) entry which is preliminary data.</text>
</comment>
<dbReference type="AlphaFoldDB" id="A0A367R921"/>
<gene>
    <name evidence="1" type="ORF">A6769_27510</name>
</gene>